<dbReference type="EMBL" id="JACHIM010000012">
    <property type="protein sequence ID" value="MBB5074435.1"/>
    <property type="molecule type" value="Genomic_DNA"/>
</dbReference>
<organism evidence="2 3">
    <name type="scientific">Bartonella callosciuri</name>
    <dbReference type="NCBI Taxonomy" id="686223"/>
    <lineage>
        <taxon>Bacteria</taxon>
        <taxon>Pseudomonadati</taxon>
        <taxon>Pseudomonadota</taxon>
        <taxon>Alphaproteobacteria</taxon>
        <taxon>Hyphomicrobiales</taxon>
        <taxon>Bartonellaceae</taxon>
        <taxon>Bartonella</taxon>
    </lineage>
</organism>
<dbReference type="InterPro" id="IPR011083">
    <property type="entry name" value="Phage_tail_collar_dom"/>
</dbReference>
<feature type="domain" description="Phage tail collar" evidence="1">
    <location>
        <begin position="162"/>
        <end position="218"/>
    </location>
</feature>
<dbReference type="Proteomes" id="UP000561417">
    <property type="component" value="Unassembled WGS sequence"/>
</dbReference>
<sequence length="379" mass="42557">MSDIYSWSLTASENAGADSFINWSEGQPPHTVNNSARAMMQRVREYLSAIGGVLESTFIVNEEQQTTAITLQTKFRFLAYKKDIVVRFKAKGTNLGATMVALDRLEGKPVYKATETGIRPLIGGEIQNGCISTLVYDEEISGWQLLNPMIKGISQFRRLPSGFIGSFAMENLPDGWLLCDGSAYSRKDYRNLFATIGTLWGDGDGVTTFNIPDLRGMFLRGFDYLGAVDPGRHFASTQHYSLRIHEHRIGTVDPVRGSLRRKRDSSSVNGPLKRMKRSIIVDYEILDEECAGLTGDALERCERAFDSLTDTGEEEVTVQPEDSFSPPFFIKYREKFFMLSTPRRSDQELGIHEHRIMTESFGGQETRPINVSLVFGIKT</sequence>
<dbReference type="AlphaFoldDB" id="A0A840NWW2"/>
<protein>
    <recommendedName>
        <fullName evidence="1">Phage tail collar domain-containing protein</fullName>
    </recommendedName>
</protein>
<proteinExistence type="predicted"/>
<evidence type="ECO:0000259" key="1">
    <source>
        <dbReference type="Pfam" id="PF07484"/>
    </source>
</evidence>
<gene>
    <name evidence="2" type="ORF">HNQ69_001577</name>
</gene>
<dbReference type="SUPFAM" id="SSF88874">
    <property type="entry name" value="Receptor-binding domain of short tail fibre protein gp12"/>
    <property type="match status" value="1"/>
</dbReference>
<comment type="caution">
    <text evidence="2">The sequence shown here is derived from an EMBL/GenBank/DDBJ whole genome shotgun (WGS) entry which is preliminary data.</text>
</comment>
<keyword evidence="3" id="KW-1185">Reference proteome</keyword>
<dbReference type="Pfam" id="PF07484">
    <property type="entry name" value="Collar"/>
    <property type="match status" value="1"/>
</dbReference>
<dbReference type="Gene3D" id="3.90.1340.10">
    <property type="entry name" value="Phage tail collar domain"/>
    <property type="match status" value="1"/>
</dbReference>
<reference evidence="2 3" key="1">
    <citation type="submission" date="2020-08" db="EMBL/GenBank/DDBJ databases">
        <title>Genomic Encyclopedia of Type Strains, Phase IV (KMG-IV): sequencing the most valuable type-strain genomes for metagenomic binning, comparative biology and taxonomic classification.</title>
        <authorList>
            <person name="Goeker M."/>
        </authorList>
    </citation>
    <scope>NUCLEOTIDE SEQUENCE [LARGE SCALE GENOMIC DNA]</scope>
    <source>
        <strain evidence="2 3">DSM 28538</strain>
    </source>
</reference>
<dbReference type="InterPro" id="IPR037053">
    <property type="entry name" value="Phage_tail_collar_dom_sf"/>
</dbReference>
<evidence type="ECO:0000313" key="2">
    <source>
        <dbReference type="EMBL" id="MBB5074435.1"/>
    </source>
</evidence>
<evidence type="ECO:0000313" key="3">
    <source>
        <dbReference type="Proteomes" id="UP000561417"/>
    </source>
</evidence>
<accession>A0A840NWW2</accession>
<name>A0A840NWW2_9HYPH</name>
<dbReference type="RefSeq" id="WP_183229342.1">
    <property type="nucleotide sequence ID" value="NZ_JACHIM010000012.1"/>
</dbReference>